<feature type="compositionally biased region" description="Basic and acidic residues" evidence="1">
    <location>
        <begin position="98"/>
        <end position="115"/>
    </location>
</feature>
<evidence type="ECO:0000313" key="3">
    <source>
        <dbReference type="Proteomes" id="UP000527355"/>
    </source>
</evidence>
<gene>
    <name evidence="2" type="ORF">mMyoMyo1_009425</name>
</gene>
<evidence type="ECO:0000313" key="2">
    <source>
        <dbReference type="EMBL" id="KAF6291060.1"/>
    </source>
</evidence>
<evidence type="ECO:0000256" key="1">
    <source>
        <dbReference type="SAM" id="MobiDB-lite"/>
    </source>
</evidence>
<proteinExistence type="predicted"/>
<name>A0A7J7SRQ3_MYOMY</name>
<comment type="caution">
    <text evidence="2">The sequence shown here is derived from an EMBL/GenBank/DDBJ whole genome shotgun (WGS) entry which is preliminary data.</text>
</comment>
<accession>A0A7J7SRQ3</accession>
<organism evidence="2 3">
    <name type="scientific">Myotis myotis</name>
    <name type="common">Greater mouse-eared bat</name>
    <name type="synonym">Vespertilio myotis</name>
    <dbReference type="NCBI Taxonomy" id="51298"/>
    <lineage>
        <taxon>Eukaryota</taxon>
        <taxon>Metazoa</taxon>
        <taxon>Chordata</taxon>
        <taxon>Craniata</taxon>
        <taxon>Vertebrata</taxon>
        <taxon>Euteleostomi</taxon>
        <taxon>Mammalia</taxon>
        <taxon>Eutheria</taxon>
        <taxon>Laurasiatheria</taxon>
        <taxon>Chiroptera</taxon>
        <taxon>Yangochiroptera</taxon>
        <taxon>Vespertilionidae</taxon>
        <taxon>Myotis</taxon>
    </lineage>
</organism>
<dbReference type="Proteomes" id="UP000527355">
    <property type="component" value="Unassembled WGS sequence"/>
</dbReference>
<dbReference type="AlphaFoldDB" id="A0A7J7SRQ3"/>
<reference evidence="2 3" key="1">
    <citation type="journal article" date="2020" name="Nature">
        <title>Six reference-quality genomes reveal evolution of bat adaptations.</title>
        <authorList>
            <person name="Jebb D."/>
            <person name="Huang Z."/>
            <person name="Pippel M."/>
            <person name="Hughes G.M."/>
            <person name="Lavrichenko K."/>
            <person name="Devanna P."/>
            <person name="Winkler S."/>
            <person name="Jermiin L.S."/>
            <person name="Skirmuntt E.C."/>
            <person name="Katzourakis A."/>
            <person name="Burkitt-Gray L."/>
            <person name="Ray D.A."/>
            <person name="Sullivan K.A.M."/>
            <person name="Roscito J.G."/>
            <person name="Kirilenko B.M."/>
            <person name="Davalos L.M."/>
            <person name="Corthals A.P."/>
            <person name="Power M.L."/>
            <person name="Jones G."/>
            <person name="Ransome R.D."/>
            <person name="Dechmann D.K.N."/>
            <person name="Locatelli A.G."/>
            <person name="Puechmaille S.J."/>
            <person name="Fedrigo O."/>
            <person name="Jarvis E.D."/>
            <person name="Hiller M."/>
            <person name="Vernes S.C."/>
            <person name="Myers E.W."/>
            <person name="Teeling E.C."/>
        </authorList>
    </citation>
    <scope>NUCLEOTIDE SEQUENCE [LARGE SCALE GENOMIC DNA]</scope>
    <source>
        <strain evidence="2">MMyoMyo1</strain>
        <tissue evidence="2">Flight muscle</tissue>
    </source>
</reference>
<sequence length="185" mass="19244">MPGSRDPAEQRASVLCCRTSHRCAHGHVRGAHCALGGPHPTATSAGPPQAEGPAAPQGMGVGVACEPAALTPAGGDRSPVEPVGPAAPRPPGRGNMTGRRDGKPPAARKAPERSPKARPHPTASPPGHFFFLLNIFLLISERKGEGEGERNIHDERESWIGCLLHAPHWGPSPQPGHVPPPPTLV</sequence>
<protein>
    <submittedName>
        <fullName evidence="2">Uncharacterized protein</fullName>
    </submittedName>
</protein>
<feature type="region of interest" description="Disordered" evidence="1">
    <location>
        <begin position="39"/>
        <end position="126"/>
    </location>
</feature>
<feature type="compositionally biased region" description="Low complexity" evidence="1">
    <location>
        <begin position="45"/>
        <end position="58"/>
    </location>
</feature>
<keyword evidence="3" id="KW-1185">Reference proteome</keyword>
<dbReference type="EMBL" id="JABWUV010000018">
    <property type="protein sequence ID" value="KAF6291060.1"/>
    <property type="molecule type" value="Genomic_DNA"/>
</dbReference>